<keyword evidence="3" id="KW-1185">Reference proteome</keyword>
<evidence type="ECO:0000313" key="2">
    <source>
        <dbReference type="EMBL" id="MBZ4186246.1"/>
    </source>
</evidence>
<organism evidence="2 3">
    <name type="scientific">Thermomonas beijingensis</name>
    <dbReference type="NCBI Taxonomy" id="2872701"/>
    <lineage>
        <taxon>Bacteria</taxon>
        <taxon>Pseudomonadati</taxon>
        <taxon>Pseudomonadota</taxon>
        <taxon>Gammaproteobacteria</taxon>
        <taxon>Lysobacterales</taxon>
        <taxon>Lysobacteraceae</taxon>
        <taxon>Thermomonas</taxon>
    </lineage>
</organism>
<accession>A0ABS7TEF4</accession>
<dbReference type="RefSeq" id="WP_223628642.1">
    <property type="nucleotide sequence ID" value="NZ_JAIQDJ010000002.1"/>
</dbReference>
<dbReference type="SUPFAM" id="SSF46955">
    <property type="entry name" value="Putative DNA-binding domain"/>
    <property type="match status" value="1"/>
</dbReference>
<comment type="caution">
    <text evidence="2">The sequence shown here is derived from an EMBL/GenBank/DDBJ whole genome shotgun (WGS) entry which is preliminary data.</text>
</comment>
<feature type="region of interest" description="Disordered" evidence="1">
    <location>
        <begin position="1"/>
        <end position="20"/>
    </location>
</feature>
<name>A0ABS7TEF4_9GAMM</name>
<evidence type="ECO:0000256" key="1">
    <source>
        <dbReference type="SAM" id="MobiDB-lite"/>
    </source>
</evidence>
<dbReference type="InterPro" id="IPR009061">
    <property type="entry name" value="DNA-bd_dom_put_sf"/>
</dbReference>
<sequence length="182" mass="21151">MKPKVDANKQGVAPSPDEPVITYPVLDENQLSSRWNLSPKTLQKWRSEGIGPPAWHLNRSIRYLLMEVEAFERKARVTWKSPTGRPLSESSPTAREDAIEQMMLKRPERRDRVFYSAKDVVDITGLPGYWIHQNQERLRLGIPFYRIANGDVIRFSIEELFLWEMHHLRPCRYPAKGNADAP</sequence>
<proteinExistence type="predicted"/>
<dbReference type="Proteomes" id="UP001430290">
    <property type="component" value="Unassembled WGS sequence"/>
</dbReference>
<dbReference type="EMBL" id="JAIQDJ010000002">
    <property type="protein sequence ID" value="MBZ4186246.1"/>
    <property type="molecule type" value="Genomic_DNA"/>
</dbReference>
<reference evidence="2" key="1">
    <citation type="submission" date="2021-09" db="EMBL/GenBank/DDBJ databases">
        <authorList>
            <person name="Wu T."/>
            <person name="Guo S.Z."/>
        </authorList>
    </citation>
    <scope>NUCLEOTIDE SEQUENCE</scope>
    <source>
        <strain evidence="2">RSS-23</strain>
    </source>
</reference>
<gene>
    <name evidence="2" type="ORF">K7B09_07925</name>
</gene>
<protein>
    <submittedName>
        <fullName evidence="2">Helix-turn-helix domain-containing protein</fullName>
    </submittedName>
</protein>
<evidence type="ECO:0000313" key="3">
    <source>
        <dbReference type="Proteomes" id="UP001430290"/>
    </source>
</evidence>